<dbReference type="OrthoDB" id="10411759at2759"/>
<feature type="compositionally biased region" description="Polar residues" evidence="2">
    <location>
        <begin position="426"/>
        <end position="441"/>
    </location>
</feature>
<keyword evidence="1" id="KW-0175">Coiled coil</keyword>
<evidence type="ECO:0000313" key="3">
    <source>
        <dbReference type="EMBL" id="TID17119.1"/>
    </source>
</evidence>
<feature type="compositionally biased region" description="Polar residues" evidence="2">
    <location>
        <begin position="346"/>
        <end position="365"/>
    </location>
</feature>
<comment type="caution">
    <text evidence="3">The sequence shown here is derived from an EMBL/GenBank/DDBJ whole genome shotgun (WGS) entry which is preliminary data.</text>
</comment>
<dbReference type="EMBL" id="SNSC02000017">
    <property type="protein sequence ID" value="TID17119.1"/>
    <property type="molecule type" value="Genomic_DNA"/>
</dbReference>
<feature type="region of interest" description="Disordered" evidence="2">
    <location>
        <begin position="298"/>
        <end position="379"/>
    </location>
</feature>
<reference evidence="3 4" key="1">
    <citation type="submission" date="2019-04" db="EMBL/GenBank/DDBJ databases">
        <title>High contiguity whole genome sequence and gene annotation resource for two Venturia nashicola isolates.</title>
        <authorList>
            <person name="Prokchorchik M."/>
            <person name="Won K."/>
            <person name="Lee Y."/>
            <person name="Choi E.D."/>
            <person name="Segonzac C."/>
            <person name="Sohn K.H."/>
        </authorList>
    </citation>
    <scope>NUCLEOTIDE SEQUENCE [LARGE SCALE GENOMIC DNA]</scope>
    <source>
        <strain evidence="3 4">PRI2</strain>
    </source>
</reference>
<sequence length="452" mass="49843">MADSSKRPDTTELVEQLLERLAISLAHEDQAAVIAALQTASSENRKAVESLKADYDKKIADLEMEKDELKAFVSTIQNDIRNLKLQVTAQDGLRVYHKNFLHSAVASPKTLSQQGEQFKNKEDAIPTDLDAAVEPEMPPSDPDVSMTLTAFTLPTMPAMTPRYATPEFTIAPPNFVTPKHLIGYGATTPSSVNTVKPDTVGFNQYDGPFQIPRIVPFAESSDHDDENVFKRLKRVRRHSVAPLETLTLSPITEDKELPELEPVTGLDKTLWRESWQQSGKPGTLEDYARKQKMAMLFSDITNEKERPRKRYTASEFDKLPAPEQNKRKRARHQPNTAQPLAAVDLNASQLPATKSMPPLSSSQRGRPSRASKIPGRFGGNDILTGQAFLAATNPRSALASGKGRNQAADPSQDEINTDGDDDDDPQTQGKAASSLLQQFGSRETKVSKRASK</sequence>
<evidence type="ECO:0000256" key="1">
    <source>
        <dbReference type="SAM" id="Coils"/>
    </source>
</evidence>
<protein>
    <submittedName>
        <fullName evidence="3">Uncharacterized protein</fullName>
    </submittedName>
</protein>
<feature type="region of interest" description="Disordered" evidence="2">
    <location>
        <begin position="394"/>
        <end position="452"/>
    </location>
</feature>
<organism evidence="3 4">
    <name type="scientific">Venturia nashicola</name>
    <dbReference type="NCBI Taxonomy" id="86259"/>
    <lineage>
        <taxon>Eukaryota</taxon>
        <taxon>Fungi</taxon>
        <taxon>Dikarya</taxon>
        <taxon>Ascomycota</taxon>
        <taxon>Pezizomycotina</taxon>
        <taxon>Dothideomycetes</taxon>
        <taxon>Pleosporomycetidae</taxon>
        <taxon>Venturiales</taxon>
        <taxon>Venturiaceae</taxon>
        <taxon>Venturia</taxon>
    </lineage>
</organism>
<dbReference type="AlphaFoldDB" id="A0A4Z1NMN3"/>
<evidence type="ECO:0000313" key="4">
    <source>
        <dbReference type="Proteomes" id="UP000298493"/>
    </source>
</evidence>
<gene>
    <name evidence="3" type="ORF">E6O75_ATG09885</name>
</gene>
<accession>A0A4Z1NMN3</accession>
<dbReference type="Proteomes" id="UP000298493">
    <property type="component" value="Unassembled WGS sequence"/>
</dbReference>
<proteinExistence type="predicted"/>
<evidence type="ECO:0000256" key="2">
    <source>
        <dbReference type="SAM" id="MobiDB-lite"/>
    </source>
</evidence>
<keyword evidence="4" id="KW-1185">Reference proteome</keyword>
<name>A0A4Z1NMN3_9PEZI</name>
<feature type="compositionally biased region" description="Acidic residues" evidence="2">
    <location>
        <begin position="411"/>
        <end position="425"/>
    </location>
</feature>
<feature type="coiled-coil region" evidence="1">
    <location>
        <begin position="45"/>
        <end position="79"/>
    </location>
</feature>